<accession>A0ABU6RRQ7</accession>
<dbReference type="EMBL" id="JASCZI010031253">
    <property type="protein sequence ID" value="MED6126338.1"/>
    <property type="molecule type" value="Genomic_DNA"/>
</dbReference>
<feature type="region of interest" description="Disordered" evidence="1">
    <location>
        <begin position="59"/>
        <end position="86"/>
    </location>
</feature>
<sequence>DLGNSSDPNCDITTSESVVACGGGRTRYRRHRRGRIESAGRSGNIITSIAVVKGTQENARNISEDGEAQHSSGRTAKLRNDVPHGA</sequence>
<keyword evidence="3" id="KW-1185">Reference proteome</keyword>
<comment type="caution">
    <text evidence="2">The sequence shown here is derived from an EMBL/GenBank/DDBJ whole genome shotgun (WGS) entry which is preliminary data.</text>
</comment>
<evidence type="ECO:0000313" key="2">
    <source>
        <dbReference type="EMBL" id="MED6126338.1"/>
    </source>
</evidence>
<dbReference type="Proteomes" id="UP001341840">
    <property type="component" value="Unassembled WGS sequence"/>
</dbReference>
<protein>
    <submittedName>
        <fullName evidence="2">Uncharacterized protein</fullName>
    </submittedName>
</protein>
<reference evidence="2 3" key="1">
    <citation type="journal article" date="2023" name="Plants (Basel)">
        <title>Bridging the Gap: Combining Genomics and Transcriptomics Approaches to Understand Stylosanthes scabra, an Orphan Legume from the Brazilian Caatinga.</title>
        <authorList>
            <person name="Ferreira-Neto J.R.C."/>
            <person name="da Silva M.D."/>
            <person name="Binneck E."/>
            <person name="de Melo N.F."/>
            <person name="da Silva R.H."/>
            <person name="de Melo A.L.T.M."/>
            <person name="Pandolfi V."/>
            <person name="Bustamante F.O."/>
            <person name="Brasileiro-Vidal A.C."/>
            <person name="Benko-Iseppon A.M."/>
        </authorList>
    </citation>
    <scope>NUCLEOTIDE SEQUENCE [LARGE SCALE GENOMIC DNA]</scope>
    <source>
        <tissue evidence="2">Leaves</tissue>
    </source>
</reference>
<name>A0ABU6RRQ7_9FABA</name>
<proteinExistence type="predicted"/>
<evidence type="ECO:0000256" key="1">
    <source>
        <dbReference type="SAM" id="MobiDB-lite"/>
    </source>
</evidence>
<organism evidence="2 3">
    <name type="scientific">Stylosanthes scabra</name>
    <dbReference type="NCBI Taxonomy" id="79078"/>
    <lineage>
        <taxon>Eukaryota</taxon>
        <taxon>Viridiplantae</taxon>
        <taxon>Streptophyta</taxon>
        <taxon>Embryophyta</taxon>
        <taxon>Tracheophyta</taxon>
        <taxon>Spermatophyta</taxon>
        <taxon>Magnoliopsida</taxon>
        <taxon>eudicotyledons</taxon>
        <taxon>Gunneridae</taxon>
        <taxon>Pentapetalae</taxon>
        <taxon>rosids</taxon>
        <taxon>fabids</taxon>
        <taxon>Fabales</taxon>
        <taxon>Fabaceae</taxon>
        <taxon>Papilionoideae</taxon>
        <taxon>50 kb inversion clade</taxon>
        <taxon>dalbergioids sensu lato</taxon>
        <taxon>Dalbergieae</taxon>
        <taxon>Pterocarpus clade</taxon>
        <taxon>Stylosanthes</taxon>
    </lineage>
</organism>
<evidence type="ECO:0000313" key="3">
    <source>
        <dbReference type="Proteomes" id="UP001341840"/>
    </source>
</evidence>
<gene>
    <name evidence="2" type="ORF">PIB30_077526</name>
</gene>
<feature type="non-terminal residue" evidence="2">
    <location>
        <position position="1"/>
    </location>
</feature>